<evidence type="ECO:0000313" key="2">
    <source>
        <dbReference type="EMBL" id="MFD0846805.1"/>
    </source>
</evidence>
<gene>
    <name evidence="2" type="ORF">ACFQ00_00560</name>
</gene>
<dbReference type="SUPFAM" id="SSF53448">
    <property type="entry name" value="Nucleotide-diphospho-sugar transferases"/>
    <property type="match status" value="1"/>
</dbReference>
<name>A0ABW3BX31_SPHXN</name>
<keyword evidence="3" id="KW-1185">Reference proteome</keyword>
<keyword evidence="1" id="KW-0472">Membrane</keyword>
<dbReference type="InterPro" id="IPR029044">
    <property type="entry name" value="Nucleotide-diphossugar_trans"/>
</dbReference>
<comment type="caution">
    <text evidence="2">The sequence shown here is derived from an EMBL/GenBank/DDBJ whole genome shotgun (WGS) entry which is preliminary data.</text>
</comment>
<dbReference type="NCBIfam" id="NF011305">
    <property type="entry name" value="PRK14716.1-3"/>
    <property type="match status" value="1"/>
</dbReference>
<sequence>MGDPYVWLAGYWLLTRELLLLAAVGVAVSSLDDLLFDMLYFARQIWRRMTVYRVRRRSDARSLPDGGTRSAPIAVFVPAWDEAEVIGPMLGAFTRRMIFPHYRVFVGVYPNDAATLRVVAGLADPRIALVVVERDGPTTKAHCLNAIWRAMCRHEEAYGVRFKAIVLHDAEDVVHPRELGVIDYLIPAKAMVQLPVVPFADAESRWIAGHYLDEFAESHTKDMVVREAIGAAIPAAGVACGFERAMMGWIADDLGGAPFDPISLTEDYELGHRIHARGGKAIFVRIPGRAGAPHVTTREHFPATLEAAVRQKSRWLLGIALQGWDRIGWQGGLAARYMLMRDRKALLNALVVIVAYVAALAYAAAIVLKGTVPDARLLPAVVEPGSALHGLLRLTTILLAWRLAMRMMFTGRQHGIIEAVRALPRAFIGNIVNFLAALRASALYVRGAIRKTAPVWEKTAHRFPEKLAHD</sequence>
<feature type="transmembrane region" description="Helical" evidence="1">
    <location>
        <begin position="387"/>
        <end position="404"/>
    </location>
</feature>
<dbReference type="RefSeq" id="WP_381484691.1">
    <property type="nucleotide sequence ID" value="NZ_JBHTIK010000001.1"/>
</dbReference>
<feature type="transmembrane region" description="Helical" evidence="1">
    <location>
        <begin position="345"/>
        <end position="367"/>
    </location>
</feature>
<keyword evidence="1" id="KW-0812">Transmembrane</keyword>
<reference evidence="3" key="1">
    <citation type="journal article" date="2019" name="Int. J. Syst. Evol. Microbiol.">
        <title>The Global Catalogue of Microorganisms (GCM) 10K type strain sequencing project: providing services to taxonomists for standard genome sequencing and annotation.</title>
        <authorList>
            <consortium name="The Broad Institute Genomics Platform"/>
            <consortium name="The Broad Institute Genome Sequencing Center for Infectious Disease"/>
            <person name="Wu L."/>
            <person name="Ma J."/>
        </authorList>
    </citation>
    <scope>NUCLEOTIDE SEQUENCE [LARGE SCALE GENOMIC DNA]</scope>
    <source>
        <strain evidence="3">CCUG 52537</strain>
    </source>
</reference>
<protein>
    <submittedName>
        <fullName evidence="2">Glycosyl transferase family protein</fullName>
    </submittedName>
</protein>
<evidence type="ECO:0000313" key="3">
    <source>
        <dbReference type="Proteomes" id="UP001597124"/>
    </source>
</evidence>
<proteinExistence type="predicted"/>
<organism evidence="2 3">
    <name type="scientific">Sphingosinicella xenopeptidilytica</name>
    <dbReference type="NCBI Taxonomy" id="364098"/>
    <lineage>
        <taxon>Bacteria</taxon>
        <taxon>Pseudomonadati</taxon>
        <taxon>Pseudomonadota</taxon>
        <taxon>Alphaproteobacteria</taxon>
        <taxon>Sphingomonadales</taxon>
        <taxon>Sphingosinicellaceae</taxon>
        <taxon>Sphingosinicella</taxon>
    </lineage>
</organism>
<keyword evidence="1" id="KW-1133">Transmembrane helix</keyword>
<keyword evidence="2" id="KW-0808">Transferase</keyword>
<evidence type="ECO:0000256" key="1">
    <source>
        <dbReference type="SAM" id="Phobius"/>
    </source>
</evidence>
<dbReference type="EMBL" id="JBHTIK010000001">
    <property type="protein sequence ID" value="MFD0846805.1"/>
    <property type="molecule type" value="Genomic_DNA"/>
</dbReference>
<dbReference type="GO" id="GO:0016740">
    <property type="term" value="F:transferase activity"/>
    <property type="evidence" value="ECO:0007669"/>
    <property type="project" value="UniProtKB-KW"/>
</dbReference>
<dbReference type="Pfam" id="PF13641">
    <property type="entry name" value="Glyco_tranf_2_3"/>
    <property type="match status" value="1"/>
</dbReference>
<dbReference type="Proteomes" id="UP001597124">
    <property type="component" value="Unassembled WGS sequence"/>
</dbReference>
<dbReference type="Gene3D" id="3.90.550.10">
    <property type="entry name" value="Spore Coat Polysaccharide Biosynthesis Protein SpsA, Chain A"/>
    <property type="match status" value="1"/>
</dbReference>
<dbReference type="NCBIfam" id="NF011307">
    <property type="entry name" value="PRK14716.1-5"/>
    <property type="match status" value="1"/>
</dbReference>
<feature type="transmembrane region" description="Helical" evidence="1">
    <location>
        <begin position="20"/>
        <end position="42"/>
    </location>
</feature>
<accession>A0ABW3BX31</accession>